<dbReference type="InterPro" id="IPR000033">
    <property type="entry name" value="LDLR_classB_rpt"/>
</dbReference>
<feature type="disulfide bond" evidence="15">
    <location>
        <begin position="313"/>
        <end position="328"/>
    </location>
</feature>
<organism evidence="18 19">
    <name type="scientific">Saguinus oedipus</name>
    <name type="common">Cotton-top tamarin</name>
    <name type="synonym">Oedipomidas oedipus</name>
    <dbReference type="NCBI Taxonomy" id="9490"/>
    <lineage>
        <taxon>Eukaryota</taxon>
        <taxon>Metazoa</taxon>
        <taxon>Chordata</taxon>
        <taxon>Craniata</taxon>
        <taxon>Vertebrata</taxon>
        <taxon>Euteleostomi</taxon>
        <taxon>Mammalia</taxon>
        <taxon>Eutheria</taxon>
        <taxon>Euarchontoglires</taxon>
        <taxon>Primates</taxon>
        <taxon>Haplorrhini</taxon>
        <taxon>Platyrrhini</taxon>
        <taxon>Cebidae</taxon>
        <taxon>Callitrichinae</taxon>
        <taxon>Saguinus</taxon>
    </lineage>
</organism>
<dbReference type="InterPro" id="IPR000152">
    <property type="entry name" value="EGF-type_Asp/Asn_hydroxyl_site"/>
</dbReference>
<evidence type="ECO:0000256" key="10">
    <source>
        <dbReference type="ARBA" id="ARBA00023136"/>
    </source>
</evidence>
<feature type="disulfide bond" evidence="15">
    <location>
        <begin position="1144"/>
        <end position="1159"/>
    </location>
</feature>
<feature type="disulfide bond" evidence="15">
    <location>
        <begin position="597"/>
        <end position="615"/>
    </location>
</feature>
<feature type="disulfide bond" evidence="15">
    <location>
        <begin position="469"/>
        <end position="487"/>
    </location>
</feature>
<feature type="disulfide bond" evidence="15">
    <location>
        <begin position="510"/>
        <end position="528"/>
    </location>
</feature>
<keyword evidence="4" id="KW-0254">Endocytosis</keyword>
<dbReference type="PROSITE" id="PS01209">
    <property type="entry name" value="LDLRA_1"/>
    <property type="match status" value="4"/>
</dbReference>
<evidence type="ECO:0000256" key="16">
    <source>
        <dbReference type="PROSITE-ProRule" id="PRU00461"/>
    </source>
</evidence>
<evidence type="ECO:0000256" key="4">
    <source>
        <dbReference type="ARBA" id="ARBA00022583"/>
    </source>
</evidence>
<feature type="disulfide bond" evidence="15">
    <location>
        <begin position="462"/>
        <end position="474"/>
    </location>
</feature>
<feature type="disulfide bond" evidence="15">
    <location>
        <begin position="333"/>
        <end position="345"/>
    </location>
</feature>
<evidence type="ECO:0000259" key="17">
    <source>
        <dbReference type="PROSITE" id="PS50026"/>
    </source>
</evidence>
<dbReference type="Gene3D" id="2.10.25.10">
    <property type="entry name" value="Laminin"/>
    <property type="match status" value="4"/>
</dbReference>
<keyword evidence="5" id="KW-0812">Transmembrane</keyword>
<keyword evidence="6" id="KW-0732">Signal</keyword>
<dbReference type="SMART" id="SM00135">
    <property type="entry name" value="LY"/>
    <property type="match status" value="6"/>
</dbReference>
<feature type="disulfide bond" evidence="15">
    <location>
        <begin position="340"/>
        <end position="358"/>
    </location>
</feature>
<evidence type="ECO:0000313" key="18">
    <source>
        <dbReference type="EMBL" id="KAK2101973.1"/>
    </source>
</evidence>
<proteinExistence type="inferred from homology"/>
<feature type="repeat" description="LDL-receptor class B" evidence="16">
    <location>
        <begin position="799"/>
        <end position="841"/>
    </location>
</feature>
<feature type="repeat" description="LDL-receptor class B" evidence="16">
    <location>
        <begin position="754"/>
        <end position="798"/>
    </location>
</feature>
<feature type="disulfide bond" evidence="15">
    <location>
        <begin position="543"/>
        <end position="555"/>
    </location>
</feature>
<keyword evidence="3 14" id="KW-0245">EGF-like domain</keyword>
<evidence type="ECO:0000256" key="5">
    <source>
        <dbReference type="ARBA" id="ARBA00022692"/>
    </source>
</evidence>
<dbReference type="SMART" id="SM00181">
    <property type="entry name" value="EGF"/>
    <property type="match status" value="6"/>
</dbReference>
<gene>
    <name evidence="18" type="primary">LRP1_2</name>
    <name evidence="18" type="ORF">P7K49_019640</name>
</gene>
<dbReference type="PANTHER" id="PTHR22722">
    <property type="entry name" value="LOW-DENSITY LIPOPROTEIN RECEPTOR-RELATED PROTEIN 2-RELATED"/>
    <property type="match status" value="1"/>
</dbReference>
<dbReference type="PROSITE" id="PS50068">
    <property type="entry name" value="LDLRA_2"/>
    <property type="match status" value="11"/>
</dbReference>
<keyword evidence="11 14" id="KW-1015">Disulfide bond</keyword>
<comment type="similarity">
    <text evidence="2">Belongs to the LDLR family.</text>
</comment>
<dbReference type="PROSITE" id="PS01187">
    <property type="entry name" value="EGF_CA"/>
    <property type="match status" value="1"/>
</dbReference>
<dbReference type="InterPro" id="IPR026823">
    <property type="entry name" value="cEGF"/>
</dbReference>
<feature type="disulfide bond" evidence="15">
    <location>
        <begin position="401"/>
        <end position="416"/>
    </location>
</feature>
<comment type="subcellular location">
    <subcellularLocation>
        <location evidence="1">Membrane</location>
        <topology evidence="1">Single-pass type I membrane protein</topology>
    </subcellularLocation>
</comment>
<dbReference type="Gene3D" id="2.120.10.30">
    <property type="entry name" value="TolB, C-terminal domain"/>
    <property type="match status" value="2"/>
</dbReference>
<dbReference type="InterPro" id="IPR011042">
    <property type="entry name" value="6-blade_b-propeller_TolB-like"/>
</dbReference>
<evidence type="ECO:0000256" key="11">
    <source>
        <dbReference type="ARBA" id="ARBA00023157"/>
    </source>
</evidence>
<feature type="disulfide bond" evidence="15">
    <location>
        <begin position="1132"/>
        <end position="1150"/>
    </location>
</feature>
<keyword evidence="7" id="KW-0677">Repeat</keyword>
<dbReference type="Proteomes" id="UP001266305">
    <property type="component" value="Unassembled WGS sequence"/>
</dbReference>
<feature type="disulfide bond" evidence="14">
    <location>
        <begin position="671"/>
        <end position="681"/>
    </location>
</feature>
<dbReference type="SMART" id="SM00192">
    <property type="entry name" value="LDLa"/>
    <property type="match status" value="11"/>
</dbReference>
<comment type="caution">
    <text evidence="14">Lacks conserved residue(s) required for the propagation of feature annotation.</text>
</comment>
<evidence type="ECO:0000256" key="12">
    <source>
        <dbReference type="ARBA" id="ARBA00023170"/>
    </source>
</evidence>
<evidence type="ECO:0000256" key="13">
    <source>
        <dbReference type="ARBA" id="ARBA00023180"/>
    </source>
</evidence>
<feature type="disulfide bond" evidence="15">
    <location>
        <begin position="1085"/>
        <end position="1097"/>
    </location>
</feature>
<dbReference type="PROSITE" id="PS01186">
    <property type="entry name" value="EGF_2"/>
    <property type="match status" value="1"/>
</dbReference>
<accession>A0ABQ9UXX5</accession>
<dbReference type="Gene3D" id="4.10.400.10">
    <property type="entry name" value="Low-density Lipoprotein Receptor"/>
    <property type="match status" value="11"/>
</dbReference>
<dbReference type="Pfam" id="PF00058">
    <property type="entry name" value="Ldl_recept_b"/>
    <property type="match status" value="4"/>
</dbReference>
<evidence type="ECO:0000256" key="15">
    <source>
        <dbReference type="PROSITE-ProRule" id="PRU00124"/>
    </source>
</evidence>
<dbReference type="InterPro" id="IPR036055">
    <property type="entry name" value="LDL_receptor-like_sf"/>
</dbReference>
<feature type="disulfide bond" evidence="15">
    <location>
        <begin position="431"/>
        <end position="449"/>
    </location>
</feature>
<reference evidence="18 19" key="1">
    <citation type="submission" date="2023-05" db="EMBL/GenBank/DDBJ databases">
        <title>B98-5 Cell Line De Novo Hybrid Assembly: An Optical Mapping Approach.</title>
        <authorList>
            <person name="Kananen K."/>
            <person name="Auerbach J.A."/>
            <person name="Kautto E."/>
            <person name="Blachly J.S."/>
        </authorList>
    </citation>
    <scope>NUCLEOTIDE SEQUENCE [LARGE SCALE GENOMIC DNA]</scope>
    <source>
        <strain evidence="18">B95-8</strain>
        <tissue evidence="18">Cell line</tissue>
    </source>
</reference>
<keyword evidence="12" id="KW-0675">Receptor</keyword>
<name>A0ABQ9UXX5_SAGOE</name>
<evidence type="ECO:0000256" key="1">
    <source>
        <dbReference type="ARBA" id="ARBA00004479"/>
    </source>
</evidence>
<dbReference type="SUPFAM" id="SSF57196">
    <property type="entry name" value="EGF/Laminin"/>
    <property type="match status" value="3"/>
</dbReference>
<feature type="disulfide bond" evidence="15">
    <location>
        <begin position="301"/>
        <end position="319"/>
    </location>
</feature>
<keyword evidence="10" id="KW-0472">Membrane</keyword>
<feature type="disulfide bond" evidence="15">
    <location>
        <begin position="1092"/>
        <end position="1110"/>
    </location>
</feature>
<dbReference type="PANTHER" id="PTHR22722:SF5">
    <property type="entry name" value="LOW-DENSITY LIPOPROTEIN RECEPTOR-RELATED PROTEIN 1B"/>
    <property type="match status" value="1"/>
</dbReference>
<dbReference type="InterPro" id="IPR051221">
    <property type="entry name" value="LDLR-related"/>
</dbReference>
<feature type="disulfide bond" evidence="15">
    <location>
        <begin position="1125"/>
        <end position="1137"/>
    </location>
</feature>
<keyword evidence="13" id="KW-0325">Glycoprotein</keyword>
<evidence type="ECO:0000256" key="2">
    <source>
        <dbReference type="ARBA" id="ARBA00009939"/>
    </source>
</evidence>
<evidence type="ECO:0000313" key="19">
    <source>
        <dbReference type="Proteomes" id="UP001266305"/>
    </source>
</evidence>
<dbReference type="EMBL" id="JASSZA010000009">
    <property type="protein sequence ID" value="KAK2101973.1"/>
    <property type="molecule type" value="Genomic_DNA"/>
</dbReference>
<dbReference type="InterPro" id="IPR000742">
    <property type="entry name" value="EGF"/>
</dbReference>
<keyword evidence="19" id="KW-1185">Reference proteome</keyword>
<dbReference type="SUPFAM" id="SSF63825">
    <property type="entry name" value="YWTD domain"/>
    <property type="match status" value="1"/>
</dbReference>
<dbReference type="PROSITE" id="PS00010">
    <property type="entry name" value="ASX_HYDROXYL"/>
    <property type="match status" value="1"/>
</dbReference>
<feature type="disulfide bond" evidence="15">
    <location>
        <begin position="424"/>
        <end position="436"/>
    </location>
</feature>
<dbReference type="InterPro" id="IPR018097">
    <property type="entry name" value="EGF_Ca-bd_CS"/>
</dbReference>
<evidence type="ECO:0000256" key="6">
    <source>
        <dbReference type="ARBA" id="ARBA00022729"/>
    </source>
</evidence>
<protein>
    <submittedName>
        <fullName evidence="18">Exosome complex protein</fullName>
    </submittedName>
</protein>
<feature type="disulfide bond" evidence="15">
    <location>
        <begin position="443"/>
        <end position="458"/>
    </location>
</feature>
<dbReference type="PRINTS" id="PR00261">
    <property type="entry name" value="LDLRECEPTOR"/>
</dbReference>
<dbReference type="Pfam" id="PF12662">
    <property type="entry name" value="cEGF"/>
    <property type="match status" value="1"/>
</dbReference>
<dbReference type="PROSITE" id="PS50026">
    <property type="entry name" value="EGF_3"/>
    <property type="match status" value="1"/>
</dbReference>
<dbReference type="InterPro" id="IPR002172">
    <property type="entry name" value="LDrepeatLR_classA_rpt"/>
</dbReference>
<dbReference type="SUPFAM" id="SSF57424">
    <property type="entry name" value="LDL receptor-like module"/>
    <property type="match status" value="11"/>
</dbReference>
<feature type="repeat" description="LDL-receptor class B" evidence="16">
    <location>
        <begin position="842"/>
        <end position="885"/>
    </location>
</feature>
<dbReference type="Pfam" id="PF14670">
    <property type="entry name" value="FXa_inhibition"/>
    <property type="match status" value="1"/>
</dbReference>
<evidence type="ECO:0000256" key="9">
    <source>
        <dbReference type="ARBA" id="ARBA00022989"/>
    </source>
</evidence>
<evidence type="ECO:0000256" key="7">
    <source>
        <dbReference type="ARBA" id="ARBA00022737"/>
    </source>
</evidence>
<feature type="disulfide bond" evidence="15">
    <location>
        <begin position="503"/>
        <end position="515"/>
    </location>
</feature>
<feature type="disulfide bond" evidence="15">
    <location>
        <begin position="352"/>
        <end position="367"/>
    </location>
</feature>
<keyword evidence="8" id="KW-0106">Calcium</keyword>
<evidence type="ECO:0000256" key="14">
    <source>
        <dbReference type="PROSITE-ProRule" id="PRU00076"/>
    </source>
</evidence>
<evidence type="ECO:0000256" key="3">
    <source>
        <dbReference type="ARBA" id="ARBA00022536"/>
    </source>
</evidence>
<comment type="caution">
    <text evidence="18">The sequence shown here is derived from an EMBL/GenBank/DDBJ whole genome shotgun (WGS) entry which is preliminary data.</text>
</comment>
<dbReference type="Pfam" id="PF00057">
    <property type="entry name" value="Ldl_recept_a"/>
    <property type="match status" value="11"/>
</dbReference>
<keyword evidence="9" id="KW-1133">Transmembrane helix</keyword>
<feature type="disulfide bond" evidence="15">
    <location>
        <begin position="219"/>
        <end position="237"/>
    </location>
</feature>
<dbReference type="InterPro" id="IPR023415">
    <property type="entry name" value="LDLR_class-A_CS"/>
</dbReference>
<sequence>MIVMTLFPQVILKSEPVHPFGLAVYGEHIFWTDWVRRAVQRANKHVGSNMKLLRVDIPQQPMGIIAVANDTNSYWNLPETILRAHSALPKSTHILNSTANANLVHLDLPQQPSPCPHPAASAVPAMAMCRLGSSGKLVSGWARSGCMHSREHSAALCPPCLCSGELSPCRINNGGCQDLCLLTHQGHVNCSCRGGRILQEDLTCRAVNSSCRAQDEFECANGECINFSLTCDGVSHCKDKSDEKPSYCSKEIPPAPISSRPRAQVLLALQLLPQPLQGGAGSGPSFLTMNSRRCKKTFRQCNNGRCVSNMLWCNGADDCGDGSDEIPCNKTACGVGEFRCRDGTCIGNSSRCNQFVDCEDASDEMNCSATDCSSYFRLGVKGMLFQPCERTSLCYAPSWVCDGANDCGDYSDERDCPGVKRPRCPLNYFACPSGRCIPMSWTCDKEDDCEHGEDETHCNKFCSEAQFECQNHRCISKQWLCDGSDDCGDGSDEAAHCVYNSTCDDREFMCQNRQCIPKHFVCDHDRDCADGSDESPECEYPTCGPSEFRCANGRCLSSRQWECDGENDCHDQSDEAPKNPHCTSPEHKCNASSQFLCNSGRCVAEALLCNGQDDCGDSSDERGCHINECLSRKLSGCSQDCEDLKIGFKCRCRPGFRLKDDGRTCADVDECSTTFPCSQRCINTHGSYKCLCVEGYAPRGGDPHSCKAVTDEEPFLIFANRYYLRKLNLDGSNYTLLKQGLNNAVALDFDYQEQMIYWTDVTTQGSMIRRMHLNGSNVQVLHRTGLSNPDGLAVDWVGGNLYWCDKGRDTIEVSKLNGAYRTVLVSSGLREPRALVVDVQNGYLYWTDWGDHSLIGRIGMDGSSRSVIVDTKITWPNGLTLDYVTERIYWADAREDYIEFASLDGSNRHVGQCPSEAVQAQHMLSQDIPHIFALTLFEDYVYWTDWETKSINRAHKTTGTNKTLLISTLHRPMDLHVFHALRQPDDPPTSVQDRVNEAAFGRLENATSECCPYSARGSWPRSSYRLGLPGHSVTTFSLAVPNHPCKVNNGGCSNLCLLSPGGGYKCACPTNFYLGSDGRTCVSNCTASQFVCKNDKCIPFWWKCDTEDDCGDHSDEPPDCPEFKCRPGQFQCSTGICTNPAFICDGDNDCQDNSDEANCVPEMAAGGDEEQCQVGDGGGR</sequence>
<dbReference type="InterPro" id="IPR001881">
    <property type="entry name" value="EGF-like_Ca-bd_dom"/>
</dbReference>
<dbReference type="CDD" id="cd00054">
    <property type="entry name" value="EGF_CA"/>
    <property type="match status" value="1"/>
</dbReference>
<evidence type="ECO:0000256" key="8">
    <source>
        <dbReference type="ARBA" id="ARBA00022837"/>
    </source>
</evidence>
<feature type="domain" description="EGF-like" evidence="17">
    <location>
        <begin position="667"/>
        <end position="702"/>
    </location>
</feature>
<feature type="disulfide bond" evidence="15">
    <location>
        <begin position="609"/>
        <end position="624"/>
    </location>
</feature>
<dbReference type="SMART" id="SM00179">
    <property type="entry name" value="EGF_CA"/>
    <property type="match status" value="2"/>
</dbReference>
<dbReference type="PROSITE" id="PS51120">
    <property type="entry name" value="LDLRB"/>
    <property type="match status" value="3"/>
</dbReference>
<dbReference type="CDD" id="cd00112">
    <property type="entry name" value="LDLa"/>
    <property type="match status" value="11"/>
</dbReference>
<feature type="disulfide bond" evidence="15">
    <location>
        <begin position="294"/>
        <end position="306"/>
    </location>
</feature>